<name>A0A417YQJ7_9BACI</name>
<keyword evidence="2" id="KW-1185">Reference proteome</keyword>
<dbReference type="GO" id="GO:0070573">
    <property type="term" value="F:metallodipeptidase activity"/>
    <property type="evidence" value="ECO:0007669"/>
    <property type="project" value="InterPro"/>
</dbReference>
<dbReference type="InterPro" id="IPR008257">
    <property type="entry name" value="Pept_M19"/>
</dbReference>
<protein>
    <submittedName>
        <fullName evidence="1">Membrane dipeptidase</fullName>
    </submittedName>
</protein>
<dbReference type="OrthoDB" id="9804920at2"/>
<dbReference type="CDD" id="cd01301">
    <property type="entry name" value="rDP_like"/>
    <property type="match status" value="1"/>
</dbReference>
<dbReference type="GO" id="GO:0006508">
    <property type="term" value="P:proteolysis"/>
    <property type="evidence" value="ECO:0007669"/>
    <property type="project" value="InterPro"/>
</dbReference>
<dbReference type="EMBL" id="QWEG01000011">
    <property type="protein sequence ID" value="RHW36364.1"/>
    <property type="molecule type" value="Genomic_DNA"/>
</dbReference>
<dbReference type="SUPFAM" id="SSF51556">
    <property type="entry name" value="Metallo-dependent hydrolases"/>
    <property type="match status" value="1"/>
</dbReference>
<dbReference type="RefSeq" id="WP_118922500.1">
    <property type="nucleotide sequence ID" value="NZ_QWEG01000011.1"/>
</dbReference>
<dbReference type="Pfam" id="PF01244">
    <property type="entry name" value="Peptidase_M19"/>
    <property type="match status" value="1"/>
</dbReference>
<evidence type="ECO:0000313" key="2">
    <source>
        <dbReference type="Proteomes" id="UP000284416"/>
    </source>
</evidence>
<dbReference type="PANTHER" id="PTHR10443">
    <property type="entry name" value="MICROSOMAL DIPEPTIDASE"/>
    <property type="match status" value="1"/>
</dbReference>
<evidence type="ECO:0000313" key="1">
    <source>
        <dbReference type="EMBL" id="RHW36364.1"/>
    </source>
</evidence>
<reference evidence="1 2" key="1">
    <citation type="journal article" date="2017" name="Int. J. Syst. Evol. Microbiol.">
        <title>Bacillus notoginsengisoli sp. nov., a novel bacterium isolated from the rhizosphere of Panax notoginseng.</title>
        <authorList>
            <person name="Zhang M.Y."/>
            <person name="Cheng J."/>
            <person name="Cai Y."/>
            <person name="Zhang T.Y."/>
            <person name="Wu Y.Y."/>
            <person name="Manikprabhu D."/>
            <person name="Li W.J."/>
            <person name="Zhang Y.X."/>
        </authorList>
    </citation>
    <scope>NUCLEOTIDE SEQUENCE [LARGE SCALE GENOMIC DNA]</scope>
    <source>
        <strain evidence="1 2">JCM 30743</strain>
    </source>
</reference>
<proteinExistence type="predicted"/>
<dbReference type="PANTHER" id="PTHR10443:SF12">
    <property type="entry name" value="DIPEPTIDASE"/>
    <property type="match status" value="1"/>
</dbReference>
<dbReference type="AlphaFoldDB" id="A0A417YQJ7"/>
<organism evidence="1 2">
    <name type="scientific">Neobacillus notoginsengisoli</name>
    <dbReference type="NCBI Taxonomy" id="1578198"/>
    <lineage>
        <taxon>Bacteria</taxon>
        <taxon>Bacillati</taxon>
        <taxon>Bacillota</taxon>
        <taxon>Bacilli</taxon>
        <taxon>Bacillales</taxon>
        <taxon>Bacillaceae</taxon>
        <taxon>Neobacillus</taxon>
    </lineage>
</organism>
<sequence>MKLFDAHCDALLKMFEDKSILFKNSPSLQANLEGIRKAGIKVQCFAIYVPSDIKQEEKFKAAEQMARIFHEKVIGSSESVVQVRNKKEIDRLKNDEIGAMLTLEGCDAIGDDMSKLVKLLDYGVASVGLTWNWANAVADGVMEKRGRGLTQFGRKVVKLLNQKKIWCDVSHLSERGFWDVMELADFPVASHSNSYTKCPHPRNLKDDQIRSLIRGDSVMGLTFVPYFLTTSGNAHISDILSHLDHICSLGGENHVGFGSDFDGIDQTVVKLSEMGQYLNVINELQKYYSEIQIEKFLYKNMESRLPG</sequence>
<comment type="caution">
    <text evidence="1">The sequence shown here is derived from an EMBL/GenBank/DDBJ whole genome shotgun (WGS) entry which is preliminary data.</text>
</comment>
<gene>
    <name evidence="1" type="ORF">D1B31_16735</name>
</gene>
<dbReference type="Proteomes" id="UP000284416">
    <property type="component" value="Unassembled WGS sequence"/>
</dbReference>
<accession>A0A417YQJ7</accession>
<dbReference type="Gene3D" id="3.20.20.140">
    <property type="entry name" value="Metal-dependent hydrolases"/>
    <property type="match status" value="1"/>
</dbReference>
<dbReference type="PROSITE" id="PS51365">
    <property type="entry name" value="RENAL_DIPEPTIDASE_2"/>
    <property type="match status" value="1"/>
</dbReference>
<dbReference type="InterPro" id="IPR032466">
    <property type="entry name" value="Metal_Hydrolase"/>
</dbReference>